<protein>
    <submittedName>
        <fullName evidence="1">Uncharacterized protein</fullName>
    </submittedName>
</protein>
<dbReference type="RefSeq" id="WP_121091260.1">
    <property type="nucleotide sequence ID" value="NZ_RBZU01000019.1"/>
</dbReference>
<keyword evidence="2" id="KW-1185">Reference proteome</keyword>
<evidence type="ECO:0000313" key="2">
    <source>
        <dbReference type="Proteomes" id="UP000270342"/>
    </source>
</evidence>
<reference evidence="1 2" key="1">
    <citation type="submission" date="2018-10" db="EMBL/GenBank/DDBJ databases">
        <title>Robbsia sp. DHC34, isolated from soil.</title>
        <authorList>
            <person name="Gao Z.-H."/>
            <person name="Qiu L.-H."/>
        </authorList>
    </citation>
    <scope>NUCLEOTIDE SEQUENCE [LARGE SCALE GENOMIC DNA]</scope>
    <source>
        <strain evidence="1 2">DHC34</strain>
    </source>
</reference>
<proteinExistence type="predicted"/>
<dbReference type="AlphaFoldDB" id="A0A494XAW5"/>
<comment type="caution">
    <text evidence="1">The sequence shown here is derived from an EMBL/GenBank/DDBJ whole genome shotgun (WGS) entry which is preliminary data.</text>
</comment>
<organism evidence="1 2">
    <name type="scientific">Pararobbsia silviterrae</name>
    <dbReference type="NCBI Taxonomy" id="1792498"/>
    <lineage>
        <taxon>Bacteria</taxon>
        <taxon>Pseudomonadati</taxon>
        <taxon>Pseudomonadota</taxon>
        <taxon>Betaproteobacteria</taxon>
        <taxon>Burkholderiales</taxon>
        <taxon>Burkholderiaceae</taxon>
        <taxon>Pararobbsia</taxon>
    </lineage>
</organism>
<dbReference type="OrthoDB" id="8946427at2"/>
<gene>
    <name evidence="1" type="ORF">D7S86_27175</name>
</gene>
<name>A0A494XAW5_9BURK</name>
<evidence type="ECO:0000313" key="1">
    <source>
        <dbReference type="EMBL" id="RKP44713.1"/>
    </source>
</evidence>
<sequence>MTARPSTLTLASSTERAPSGADTGIDRVFLHLHGIWGRRFGDQFLSGDVVDGVDTGIASAKLVWAERIRANGLTIGQIRRGMAAVEKLKHPPSWADFLRVCLPPAIDADRALSEAVVQMERRRRGEDRWTDACVFWAAVRVGEYDILSKSREWLRPVFAAALEAVLAQGIVPPVPERAPALVAPGTAVTDTESAKARLASLARTHLQQTSVPGLAWAQRALERKARGEPVAAKLVLDAERALAARASASSGEA</sequence>
<dbReference type="Proteomes" id="UP000270342">
    <property type="component" value="Unassembled WGS sequence"/>
</dbReference>
<dbReference type="EMBL" id="RBZU01000019">
    <property type="protein sequence ID" value="RKP44713.1"/>
    <property type="molecule type" value="Genomic_DNA"/>
</dbReference>
<accession>A0A494XAW5</accession>